<dbReference type="NCBIfam" id="TIGR00231">
    <property type="entry name" value="small_GTP"/>
    <property type="match status" value="1"/>
</dbReference>
<dbReference type="GO" id="GO:0005829">
    <property type="term" value="C:cytosol"/>
    <property type="evidence" value="ECO:0007669"/>
    <property type="project" value="TreeGrafter"/>
</dbReference>
<evidence type="ECO:0000256" key="1">
    <source>
        <dbReference type="ARBA" id="ARBA00001946"/>
    </source>
</evidence>
<comment type="similarity">
    <text evidence="2 10">Belongs to the TRAFAC class TrmE-Era-EngA-EngB-Septin-like GTPase superfamily. EngB GTPase family.</text>
</comment>
<evidence type="ECO:0000256" key="7">
    <source>
        <dbReference type="ARBA" id="ARBA00023134"/>
    </source>
</evidence>
<dbReference type="CDD" id="cd01876">
    <property type="entry name" value="YihA_EngB"/>
    <property type="match status" value="1"/>
</dbReference>
<evidence type="ECO:0000259" key="11">
    <source>
        <dbReference type="PROSITE" id="PS51706"/>
    </source>
</evidence>
<reference evidence="12 13" key="1">
    <citation type="journal article" date="2016" name="Nat. Commun.">
        <title>Thousands of microbial genomes shed light on interconnected biogeochemical processes in an aquifer system.</title>
        <authorList>
            <person name="Anantharaman K."/>
            <person name="Brown C.T."/>
            <person name="Hug L.A."/>
            <person name="Sharon I."/>
            <person name="Castelle C.J."/>
            <person name="Probst A.J."/>
            <person name="Thomas B.C."/>
            <person name="Singh A."/>
            <person name="Wilkins M.J."/>
            <person name="Karaoz U."/>
            <person name="Brodie E.L."/>
            <person name="Williams K.H."/>
            <person name="Hubbard S.S."/>
            <person name="Banfield J.F."/>
        </authorList>
    </citation>
    <scope>NUCLEOTIDE SEQUENCE [LARGE SCALE GENOMIC DNA]</scope>
</reference>
<keyword evidence="7 10" id="KW-0342">GTP-binding</keyword>
<evidence type="ECO:0000256" key="2">
    <source>
        <dbReference type="ARBA" id="ARBA00009638"/>
    </source>
</evidence>
<dbReference type="InterPro" id="IPR005225">
    <property type="entry name" value="Small_GTP-bd"/>
</dbReference>
<protein>
    <recommendedName>
        <fullName evidence="10">Probable GTP-binding protein EngB</fullName>
    </recommendedName>
</protein>
<dbReference type="AlphaFoldDB" id="A0A1F5EQH2"/>
<evidence type="ECO:0000313" key="12">
    <source>
        <dbReference type="EMBL" id="OGD69649.1"/>
    </source>
</evidence>
<evidence type="ECO:0000256" key="6">
    <source>
        <dbReference type="ARBA" id="ARBA00022842"/>
    </source>
</evidence>
<dbReference type="PANTHER" id="PTHR11649:SF13">
    <property type="entry name" value="ENGB-TYPE G DOMAIN-CONTAINING PROTEIN"/>
    <property type="match status" value="1"/>
</dbReference>
<keyword evidence="9 10" id="KW-0131">Cell cycle</keyword>
<feature type="domain" description="EngB-type G" evidence="11">
    <location>
        <begin position="22"/>
        <end position="192"/>
    </location>
</feature>
<dbReference type="GO" id="GO:0000917">
    <property type="term" value="P:division septum assembly"/>
    <property type="evidence" value="ECO:0007669"/>
    <property type="project" value="UniProtKB-KW"/>
</dbReference>
<dbReference type="PANTHER" id="PTHR11649">
    <property type="entry name" value="MSS1/TRME-RELATED GTP-BINDING PROTEIN"/>
    <property type="match status" value="1"/>
</dbReference>
<dbReference type="PROSITE" id="PS51706">
    <property type="entry name" value="G_ENGB"/>
    <property type="match status" value="1"/>
</dbReference>
<dbReference type="Proteomes" id="UP000185891">
    <property type="component" value="Unassembled WGS sequence"/>
</dbReference>
<evidence type="ECO:0000256" key="4">
    <source>
        <dbReference type="ARBA" id="ARBA00022723"/>
    </source>
</evidence>
<evidence type="ECO:0000256" key="3">
    <source>
        <dbReference type="ARBA" id="ARBA00022618"/>
    </source>
</evidence>
<dbReference type="Gene3D" id="3.40.50.300">
    <property type="entry name" value="P-loop containing nucleotide triphosphate hydrolases"/>
    <property type="match status" value="1"/>
</dbReference>
<keyword evidence="6" id="KW-0460">Magnesium</keyword>
<dbReference type="InterPro" id="IPR027417">
    <property type="entry name" value="P-loop_NTPase"/>
</dbReference>
<organism evidence="12 13">
    <name type="scientific">Candidatus Campbellbacteria bacterium RIFCSPHIGHO2_12_FULL_35_10</name>
    <dbReference type="NCBI Taxonomy" id="1797578"/>
    <lineage>
        <taxon>Bacteria</taxon>
        <taxon>Candidatus Campbelliibacteriota</taxon>
    </lineage>
</organism>
<evidence type="ECO:0000256" key="9">
    <source>
        <dbReference type="ARBA" id="ARBA00023306"/>
    </source>
</evidence>
<proteinExistence type="inferred from homology"/>
<evidence type="ECO:0000256" key="10">
    <source>
        <dbReference type="HAMAP-Rule" id="MF_00321"/>
    </source>
</evidence>
<dbReference type="Pfam" id="PF01926">
    <property type="entry name" value="MMR_HSR1"/>
    <property type="match status" value="1"/>
</dbReference>
<evidence type="ECO:0000313" key="13">
    <source>
        <dbReference type="Proteomes" id="UP000185891"/>
    </source>
</evidence>
<dbReference type="InterPro" id="IPR030393">
    <property type="entry name" value="G_ENGB_dom"/>
</dbReference>
<dbReference type="GO" id="GO:0046872">
    <property type="term" value="F:metal ion binding"/>
    <property type="evidence" value="ECO:0007669"/>
    <property type="project" value="UniProtKB-KW"/>
</dbReference>
<dbReference type="GO" id="GO:0005525">
    <property type="term" value="F:GTP binding"/>
    <property type="evidence" value="ECO:0007669"/>
    <property type="project" value="UniProtKB-UniRule"/>
</dbReference>
<comment type="cofactor">
    <cofactor evidence="1">
        <name>Mg(2+)</name>
        <dbReference type="ChEBI" id="CHEBI:18420"/>
    </cofactor>
</comment>
<dbReference type="NCBIfam" id="TIGR03598">
    <property type="entry name" value="GTPase_YsxC"/>
    <property type="match status" value="1"/>
</dbReference>
<keyword evidence="5 10" id="KW-0547">Nucleotide-binding</keyword>
<dbReference type="HAMAP" id="MF_00321">
    <property type="entry name" value="GTPase_EngB"/>
    <property type="match status" value="1"/>
</dbReference>
<keyword evidence="4" id="KW-0479">Metal-binding</keyword>
<keyword evidence="3 10" id="KW-0132">Cell division</keyword>
<evidence type="ECO:0000256" key="5">
    <source>
        <dbReference type="ARBA" id="ARBA00022741"/>
    </source>
</evidence>
<comment type="function">
    <text evidence="10">Necessary for normal cell division and for the maintenance of normal septation.</text>
</comment>
<dbReference type="InterPro" id="IPR019987">
    <property type="entry name" value="GTP-bd_ribosome_bio_YsxC"/>
</dbReference>
<accession>A0A1F5EQH2</accession>
<sequence length="192" mass="21788">MEITSAKFVKGIRGTDKIIEDERPQIAFIGRSNVGKSSMINSLVGTKKALVKSSSLPGKTREINFFLINEDFYFVDLPGYGFAKIKEAEKEKLRKMILWYFLSGEIKAQRMIVLIVDFKVGPSRFDLEMLQLLRENVFDFIIVANKVDKVSKGARMKQLKEIEKSVDSKDIVLFSAETGEGKEKLLNIIINS</sequence>
<comment type="caution">
    <text evidence="12">The sequence shown here is derived from an EMBL/GenBank/DDBJ whole genome shotgun (WGS) entry which is preliminary data.</text>
</comment>
<dbReference type="InterPro" id="IPR006073">
    <property type="entry name" value="GTP-bd"/>
</dbReference>
<evidence type="ECO:0000256" key="8">
    <source>
        <dbReference type="ARBA" id="ARBA00023210"/>
    </source>
</evidence>
<dbReference type="EMBL" id="MFAA01000003">
    <property type="protein sequence ID" value="OGD69649.1"/>
    <property type="molecule type" value="Genomic_DNA"/>
</dbReference>
<name>A0A1F5EQH2_9BACT</name>
<gene>
    <name evidence="10" type="primary">engB</name>
    <name evidence="12" type="ORF">A3E89_02390</name>
</gene>
<dbReference type="SUPFAM" id="SSF52540">
    <property type="entry name" value="P-loop containing nucleoside triphosphate hydrolases"/>
    <property type="match status" value="1"/>
</dbReference>
<keyword evidence="8 10" id="KW-0717">Septation</keyword>